<dbReference type="PANTHER" id="PTHR12110:SF21">
    <property type="entry name" value="XYLOSE ISOMERASE-LIKE TIM BARREL DOMAIN-CONTAINING PROTEIN"/>
    <property type="match status" value="1"/>
</dbReference>
<accession>A0A0D5LLB0</accession>
<evidence type="ECO:0000313" key="3">
    <source>
        <dbReference type="Proteomes" id="UP000032611"/>
    </source>
</evidence>
<dbReference type="PANTHER" id="PTHR12110">
    <property type="entry name" value="HYDROXYPYRUVATE ISOMERASE"/>
    <property type="match status" value="1"/>
</dbReference>
<dbReference type="RefSeq" id="WP_045679522.1">
    <property type="nucleotide sequence ID" value="NZ_CP010803.1"/>
</dbReference>
<reference evidence="2 3" key="1">
    <citation type="journal article" date="2015" name="Genome Announc.">
        <title>Complete genome sequence of Martelella endophytica YC6887, which has antifungal activity associated with a halophyte.</title>
        <authorList>
            <person name="Khan A."/>
            <person name="Khan H."/>
            <person name="Chung E.J."/>
            <person name="Hossain M.T."/>
            <person name="Chung Y.R."/>
        </authorList>
    </citation>
    <scope>NUCLEOTIDE SEQUENCE [LARGE SCALE GENOMIC DNA]</scope>
    <source>
        <strain evidence="2">YC6887</strain>
    </source>
</reference>
<feature type="domain" description="Xylose isomerase-like TIM barrel" evidence="1">
    <location>
        <begin position="20"/>
        <end position="290"/>
    </location>
</feature>
<name>A0A0D5LLB0_MAREN</name>
<dbReference type="GO" id="GO:0016853">
    <property type="term" value="F:isomerase activity"/>
    <property type="evidence" value="ECO:0007669"/>
    <property type="project" value="UniProtKB-KW"/>
</dbReference>
<dbReference type="AlphaFoldDB" id="A0A0D5LLB0"/>
<dbReference type="PATRIC" id="fig|1486262.3.peg.672"/>
<evidence type="ECO:0000313" key="2">
    <source>
        <dbReference type="EMBL" id="AJY44931.1"/>
    </source>
</evidence>
<keyword evidence="3" id="KW-1185">Reference proteome</keyword>
<proteinExistence type="predicted"/>
<dbReference type="Pfam" id="PF01261">
    <property type="entry name" value="AP_endonuc_2"/>
    <property type="match status" value="1"/>
</dbReference>
<dbReference type="KEGG" id="mey:TM49_03295"/>
<sequence length="300" mass="33590">MIPVGIFTGYFPYDLNTVIDKLKGHGFSTAQLDLSFKDMDFSAGNITREKCHTVRNAFRDANLPICAISGYTNIIHPDKQERARRVGYLKEIIRHARDCGTPYVISETGTYNVESDWVHDPRNKTEEGYEEALKVIAELAQEAYDHGAVFLVENYVNNVIGSVDEVLRLFADLRHPGLGMLMDPTNYFDETTINDVDGTINRMFNALGDRIKIAHAKDCKVAEDQSEKHVAIDGPEANTFRGAGAVELPAAGLGILNYPLYIERLHELNPNIPLIIEHLDEEDVPRAKRYVDDTLRAVGA</sequence>
<dbReference type="HOGENOM" id="CLU_080433_1_0_5"/>
<organism evidence="2 3">
    <name type="scientific">Martelella endophytica</name>
    <dbReference type="NCBI Taxonomy" id="1486262"/>
    <lineage>
        <taxon>Bacteria</taxon>
        <taxon>Pseudomonadati</taxon>
        <taxon>Pseudomonadota</taxon>
        <taxon>Alphaproteobacteria</taxon>
        <taxon>Hyphomicrobiales</taxon>
        <taxon>Aurantimonadaceae</taxon>
        <taxon>Martelella</taxon>
    </lineage>
</organism>
<keyword evidence="2" id="KW-0413">Isomerase</keyword>
<dbReference type="InterPro" id="IPR050312">
    <property type="entry name" value="IolE/XylAMocC-like"/>
</dbReference>
<gene>
    <name evidence="2" type="ORF">TM49_03295</name>
</gene>
<dbReference type="InterPro" id="IPR013022">
    <property type="entry name" value="Xyl_isomerase-like_TIM-brl"/>
</dbReference>
<evidence type="ECO:0000259" key="1">
    <source>
        <dbReference type="Pfam" id="PF01261"/>
    </source>
</evidence>
<dbReference type="Proteomes" id="UP000032611">
    <property type="component" value="Chromosome"/>
</dbReference>
<dbReference type="EMBL" id="CP010803">
    <property type="protein sequence ID" value="AJY44931.1"/>
    <property type="molecule type" value="Genomic_DNA"/>
</dbReference>
<dbReference type="InterPro" id="IPR036237">
    <property type="entry name" value="Xyl_isomerase-like_sf"/>
</dbReference>
<dbReference type="OrthoDB" id="6629724at2"/>
<dbReference type="STRING" id="1486262.TM49_03295"/>
<dbReference type="SUPFAM" id="SSF51658">
    <property type="entry name" value="Xylose isomerase-like"/>
    <property type="match status" value="1"/>
</dbReference>
<protein>
    <submittedName>
        <fullName evidence="2">Xylose isomerase</fullName>
    </submittedName>
</protein>
<dbReference type="Gene3D" id="3.20.20.150">
    <property type="entry name" value="Divalent-metal-dependent TIM barrel enzymes"/>
    <property type="match status" value="1"/>
</dbReference>